<evidence type="ECO:0000256" key="18">
    <source>
        <dbReference type="SAM" id="MobiDB-lite"/>
    </source>
</evidence>
<keyword evidence="8" id="KW-0378">Hydrolase</keyword>
<keyword evidence="4" id="KW-0812">Transmembrane</keyword>
<dbReference type="InterPro" id="IPR027417">
    <property type="entry name" value="P-loop_NTPase"/>
</dbReference>
<evidence type="ECO:0000256" key="9">
    <source>
        <dbReference type="ARBA" id="ARBA00022842"/>
    </source>
</evidence>
<evidence type="ECO:0000259" key="19">
    <source>
        <dbReference type="PROSITE" id="PS51388"/>
    </source>
</evidence>
<comment type="subcellular location">
    <subcellularLocation>
        <location evidence="1">Mitochondrion inner membrane</location>
    </subcellularLocation>
    <subcellularLocation>
        <location evidence="2">Mitochondrion intermembrane space</location>
    </subcellularLocation>
</comment>
<evidence type="ECO:0000256" key="2">
    <source>
        <dbReference type="ARBA" id="ARBA00004569"/>
    </source>
</evidence>
<dbReference type="GO" id="GO:0005743">
    <property type="term" value="C:mitochondrial inner membrane"/>
    <property type="evidence" value="ECO:0007669"/>
    <property type="project" value="UniProtKB-SubCell"/>
</dbReference>
<evidence type="ECO:0000256" key="8">
    <source>
        <dbReference type="ARBA" id="ARBA00022801"/>
    </source>
</evidence>
<keyword evidence="13 17" id="KW-0342">GTP-binding</keyword>
<dbReference type="GO" id="GO:0005758">
    <property type="term" value="C:mitochondrial intermembrane space"/>
    <property type="evidence" value="ECO:0007669"/>
    <property type="project" value="UniProtKB-SubCell"/>
</dbReference>
<dbReference type="GO" id="GO:0003924">
    <property type="term" value="F:GTPase activity"/>
    <property type="evidence" value="ECO:0007669"/>
    <property type="project" value="InterPro"/>
</dbReference>
<evidence type="ECO:0000256" key="14">
    <source>
        <dbReference type="ARBA" id="ARBA00023136"/>
    </source>
</evidence>
<sequence>MAYLALLSAASRRAGRPATQLVCSLAATLSASPSSSLAQKGAGRLGYTRAISFTSLPRFIGRAMRIPAAGIGAGAGALGYANYQLEGVRNKSNEVLGSISDTASSFYSSAVDAFDSVSSRVSDIQGPDIEVSSFFKGLMKRFEGGGESEGTGDEGFSGGEKQSGEQSSGDGDGGGGEGAAVAALVASTVAQPDESDDGRSTKRGSNELMLLTRKLIEIRTILLSIDHGDGLKLPSIVVIGSQSSGKSSVLEAVVGHEFLPKGNNMVTRRPIELTLIHTDKGDEYGEFPGLGLGKVHDFEKIQKTLVDLNLAVPDSECVSEKPIELRIYSPHVPDLTLIDLPGYVQISSLDQPPELKGKIVALCDKYIREPNIILAVCAADVDLANSPALRASRKVDPLGMRTIGVVTKMDLVSPDAGANILTNNKYPLHLGYVGVVCKAPAAPRRKLLGVSEATNLTSAIMKNEEGFFGANKDAFGTPATLVGTGTLRTRLMEVLEKSMASSLHGITNAVQIELEEAAYQFKVQYNDRSITAESYVAETMDALKERFKDFTGQFSKPTVRAYLKEMLDDKVMDIMAQMYWVDQRTPELSQLSNDSKVTSESLEPYWGYKLEASASALTKMGVGRRSTEQVVAALRSQIESIAQGEPFSFHPMTAERIVQFAHAILRDRFSVTSDQVENCIKPYKYEVDIEPGEWEAGRARAQKLIERELVQCEGALNAIVSEVGGRKLKSAIRFVSDLEEKEKKRTARRLAGTQTEEDIEGDIDDDADPNRAVYHPALVQRAMDYSGRSSILKLRLASLKSRRCKAGPENKAFCPEAYLDLIAEKLAKTSVMFINIELLAEFFYQFPREIDSRLVYDLDRSAIARFARENPAIRKHLDLQERKEKLELVMEKLSSLVSLHKETIKPSPRPQGLFGLF</sequence>
<dbReference type="Gene3D" id="3.40.50.300">
    <property type="entry name" value="P-loop containing nucleotide triphosphate hydrolases"/>
    <property type="match status" value="1"/>
</dbReference>
<dbReference type="EMBL" id="KY000302">
    <property type="protein sequence ID" value="ASF90246.1"/>
    <property type="molecule type" value="Genomic_DNA"/>
</dbReference>
<feature type="domain" description="Dynamin-type G" evidence="20">
    <location>
        <begin position="230"/>
        <end position="504"/>
    </location>
</feature>
<evidence type="ECO:0000256" key="7">
    <source>
        <dbReference type="ARBA" id="ARBA00022792"/>
    </source>
</evidence>
<evidence type="ECO:0000256" key="5">
    <source>
        <dbReference type="ARBA" id="ARBA00022723"/>
    </source>
</evidence>
<dbReference type="SUPFAM" id="SSF52540">
    <property type="entry name" value="P-loop containing nucleoside triphosphate hydrolases"/>
    <property type="match status" value="1"/>
</dbReference>
<evidence type="ECO:0000256" key="16">
    <source>
        <dbReference type="ARBA" id="ARBA00048040"/>
    </source>
</evidence>
<keyword evidence="11" id="KW-1133">Transmembrane helix</keyword>
<dbReference type="SMART" id="SM00053">
    <property type="entry name" value="DYNc"/>
    <property type="match status" value="1"/>
</dbReference>
<dbReference type="CDD" id="cd08771">
    <property type="entry name" value="DLP_1"/>
    <property type="match status" value="1"/>
</dbReference>
<dbReference type="InterPro" id="IPR022812">
    <property type="entry name" value="Dynamin"/>
</dbReference>
<feature type="compositionally biased region" description="Gly residues" evidence="18">
    <location>
        <begin position="145"/>
        <end position="158"/>
    </location>
</feature>
<evidence type="ECO:0000256" key="10">
    <source>
        <dbReference type="ARBA" id="ARBA00022946"/>
    </source>
</evidence>
<keyword evidence="7" id="KW-0999">Mitochondrion inner membrane</keyword>
<reference evidence="21" key="1">
    <citation type="submission" date="2016-10" db="EMBL/GenBank/DDBJ databases">
        <title>Phylogenomic data for the living fossil Bartheletia paradoxa suggests that the early evolutionary history of major basidiomycete lineages might not be bifurcate.</title>
        <authorList>
            <person name="Mishra B."/>
            <person name="Choi Y.-J."/>
            <person name="Bauer R."/>
            <person name="Thines M."/>
        </authorList>
    </citation>
    <scope>NUCLEOTIDE SEQUENCE</scope>
</reference>
<protein>
    <recommendedName>
        <fullName evidence="3">dynamin GTPase</fullName>
        <ecNumber evidence="3">3.6.5.5</ecNumber>
    </recommendedName>
</protein>
<evidence type="ECO:0000256" key="17">
    <source>
        <dbReference type="RuleBase" id="RU003932"/>
    </source>
</evidence>
<evidence type="ECO:0000256" key="15">
    <source>
        <dbReference type="ARBA" id="ARBA00023157"/>
    </source>
</evidence>
<accession>A0A2D0XHV5</accession>
<dbReference type="EC" id="3.6.5.5" evidence="3"/>
<dbReference type="GO" id="GO:0005886">
    <property type="term" value="C:plasma membrane"/>
    <property type="evidence" value="ECO:0007669"/>
    <property type="project" value="TreeGrafter"/>
</dbReference>
<evidence type="ECO:0000256" key="6">
    <source>
        <dbReference type="ARBA" id="ARBA00022741"/>
    </source>
</evidence>
<keyword evidence="9" id="KW-0460">Magnesium</keyword>
<dbReference type="PRINTS" id="PR00195">
    <property type="entry name" value="DYNAMIN"/>
</dbReference>
<dbReference type="PANTHER" id="PTHR11566:SF212">
    <property type="entry name" value="DYNAMIN"/>
    <property type="match status" value="1"/>
</dbReference>
<dbReference type="PROSITE" id="PS51718">
    <property type="entry name" value="G_DYNAMIN_2"/>
    <property type="match status" value="1"/>
</dbReference>
<evidence type="ECO:0000256" key="11">
    <source>
        <dbReference type="ARBA" id="ARBA00022989"/>
    </source>
</evidence>
<dbReference type="InterPro" id="IPR019762">
    <property type="entry name" value="Dynamin_GTPase_CS"/>
</dbReference>
<dbReference type="InterPro" id="IPR045063">
    <property type="entry name" value="Dynamin_N"/>
</dbReference>
<dbReference type="Pfam" id="PF00350">
    <property type="entry name" value="Dynamin_N"/>
    <property type="match status" value="1"/>
</dbReference>
<dbReference type="Pfam" id="PF24550">
    <property type="entry name" value="LIS_MGM1"/>
    <property type="match status" value="1"/>
</dbReference>
<dbReference type="PANTHER" id="PTHR11566">
    <property type="entry name" value="DYNAMIN"/>
    <property type="match status" value="1"/>
</dbReference>
<comment type="similarity">
    <text evidence="17">Belongs to the TRAFAC class dynamin-like GTPase superfamily. Dynamin/Fzo/YdjA family.</text>
</comment>
<dbReference type="PROSITE" id="PS00410">
    <property type="entry name" value="G_DYNAMIN_1"/>
    <property type="match status" value="1"/>
</dbReference>
<feature type="region of interest" description="Disordered" evidence="18">
    <location>
        <begin position="145"/>
        <end position="177"/>
    </location>
</feature>
<dbReference type="InterPro" id="IPR000375">
    <property type="entry name" value="Dynamin_stalk"/>
</dbReference>
<keyword evidence="14" id="KW-0472">Membrane</keyword>
<feature type="domain" description="GED" evidence="19">
    <location>
        <begin position="808"/>
        <end position="901"/>
    </location>
</feature>
<name>A0A2D0XHV5_9BASI</name>
<dbReference type="GO" id="GO:0005874">
    <property type="term" value="C:microtubule"/>
    <property type="evidence" value="ECO:0007669"/>
    <property type="project" value="TreeGrafter"/>
</dbReference>
<gene>
    <name evidence="21" type="ORF">SPAR05795</name>
</gene>
<dbReference type="GO" id="GO:0061024">
    <property type="term" value="P:membrane organization"/>
    <property type="evidence" value="ECO:0007669"/>
    <property type="project" value="UniProtKB-ARBA"/>
</dbReference>
<evidence type="ECO:0000313" key="21">
    <source>
        <dbReference type="EMBL" id="ASF90246.1"/>
    </source>
</evidence>
<dbReference type="FunFam" id="3.40.50.300:FF:000741">
    <property type="entry name" value="Putative mitochondrial dynamin GTPase"/>
    <property type="match status" value="1"/>
</dbReference>
<dbReference type="InterPro" id="IPR001401">
    <property type="entry name" value="Dynamin_GTPase"/>
</dbReference>
<evidence type="ECO:0000256" key="12">
    <source>
        <dbReference type="ARBA" id="ARBA00023128"/>
    </source>
</evidence>
<organism evidence="21">
    <name type="scientific">Bartheletia paradoxa</name>
    <dbReference type="NCBI Taxonomy" id="669517"/>
    <lineage>
        <taxon>Eukaryota</taxon>
        <taxon>Fungi</taxon>
        <taxon>Dikarya</taxon>
        <taxon>Basidiomycota</taxon>
        <taxon>Agaricomycotina</taxon>
        <taxon>Bartheletiomycetes</taxon>
        <taxon>Bartheletiales</taxon>
        <taxon>Bartheletiaceae</taxon>
        <taxon>Bartheletia</taxon>
    </lineage>
</organism>
<proteinExistence type="inferred from homology"/>
<keyword evidence="12" id="KW-0496">Mitochondrion</keyword>
<dbReference type="AlphaFoldDB" id="A0A2D0XHV5"/>
<dbReference type="GO" id="GO:0008017">
    <property type="term" value="F:microtubule binding"/>
    <property type="evidence" value="ECO:0007669"/>
    <property type="project" value="TreeGrafter"/>
</dbReference>
<feature type="compositionally biased region" description="Acidic residues" evidence="18">
    <location>
        <begin position="755"/>
        <end position="766"/>
    </location>
</feature>
<feature type="region of interest" description="Disordered" evidence="18">
    <location>
        <begin position="746"/>
        <end position="766"/>
    </location>
</feature>
<dbReference type="GO" id="GO:0005525">
    <property type="term" value="F:GTP binding"/>
    <property type="evidence" value="ECO:0007669"/>
    <property type="project" value="UniProtKB-KW"/>
</dbReference>
<keyword evidence="6 17" id="KW-0547">Nucleotide-binding</keyword>
<evidence type="ECO:0000259" key="20">
    <source>
        <dbReference type="PROSITE" id="PS51718"/>
    </source>
</evidence>
<dbReference type="Pfam" id="PF01031">
    <property type="entry name" value="Dynamin_M"/>
    <property type="match status" value="1"/>
</dbReference>
<comment type="catalytic activity">
    <reaction evidence="16">
        <text>GTP + H2O = GDP + phosphate + H(+)</text>
        <dbReference type="Rhea" id="RHEA:19669"/>
        <dbReference type="ChEBI" id="CHEBI:15377"/>
        <dbReference type="ChEBI" id="CHEBI:15378"/>
        <dbReference type="ChEBI" id="CHEBI:37565"/>
        <dbReference type="ChEBI" id="CHEBI:43474"/>
        <dbReference type="ChEBI" id="CHEBI:58189"/>
        <dbReference type="EC" id="3.6.5.5"/>
    </reaction>
</comment>
<evidence type="ECO:0000256" key="3">
    <source>
        <dbReference type="ARBA" id="ARBA00011980"/>
    </source>
</evidence>
<keyword evidence="10" id="KW-0809">Transit peptide</keyword>
<keyword evidence="5" id="KW-0479">Metal-binding</keyword>
<dbReference type="PROSITE" id="PS51388">
    <property type="entry name" value="GED"/>
    <property type="match status" value="1"/>
</dbReference>
<keyword evidence="15" id="KW-1015">Disulfide bond</keyword>
<dbReference type="InterPro" id="IPR020850">
    <property type="entry name" value="GED_dom"/>
</dbReference>
<evidence type="ECO:0000256" key="4">
    <source>
        <dbReference type="ARBA" id="ARBA00022692"/>
    </source>
</evidence>
<dbReference type="GO" id="GO:0046872">
    <property type="term" value="F:metal ion binding"/>
    <property type="evidence" value="ECO:0007669"/>
    <property type="project" value="UniProtKB-KW"/>
</dbReference>
<dbReference type="GO" id="GO:0031623">
    <property type="term" value="P:receptor internalization"/>
    <property type="evidence" value="ECO:0007669"/>
    <property type="project" value="TreeGrafter"/>
</dbReference>
<evidence type="ECO:0000256" key="1">
    <source>
        <dbReference type="ARBA" id="ARBA00004273"/>
    </source>
</evidence>
<dbReference type="InterPro" id="IPR030381">
    <property type="entry name" value="G_DYNAMIN_dom"/>
</dbReference>
<dbReference type="InterPro" id="IPR056495">
    <property type="entry name" value="LIS_MGM1"/>
</dbReference>
<evidence type="ECO:0000256" key="13">
    <source>
        <dbReference type="ARBA" id="ARBA00023134"/>
    </source>
</evidence>